<dbReference type="InterPro" id="IPR042095">
    <property type="entry name" value="SUMF_sf"/>
</dbReference>
<evidence type="ECO:0000259" key="1">
    <source>
        <dbReference type="Pfam" id="PF03781"/>
    </source>
</evidence>
<gene>
    <name evidence="2" type="ORF">Ctob_009795</name>
</gene>
<dbReference type="AlphaFoldDB" id="A0A0M0JUX7"/>
<dbReference type="SUPFAM" id="SSF56436">
    <property type="entry name" value="C-type lectin-like"/>
    <property type="match status" value="1"/>
</dbReference>
<dbReference type="Proteomes" id="UP000037460">
    <property type="component" value="Unassembled WGS sequence"/>
</dbReference>
<dbReference type="EMBL" id="JWZX01002245">
    <property type="protein sequence ID" value="KOO30339.1"/>
    <property type="molecule type" value="Genomic_DNA"/>
</dbReference>
<accession>A0A0M0JUX7</accession>
<dbReference type="PANTHER" id="PTHR23150:SF19">
    <property type="entry name" value="FORMYLGLYCINE-GENERATING ENZYME"/>
    <property type="match status" value="1"/>
</dbReference>
<dbReference type="OrthoDB" id="659at2759"/>
<dbReference type="InterPro" id="IPR005532">
    <property type="entry name" value="SUMF_dom"/>
</dbReference>
<proteinExistence type="predicted"/>
<keyword evidence="3" id="KW-1185">Reference proteome</keyword>
<comment type="caution">
    <text evidence="2">The sequence shown here is derived from an EMBL/GenBank/DDBJ whole genome shotgun (WGS) entry which is preliminary data.</text>
</comment>
<dbReference type="InterPro" id="IPR016187">
    <property type="entry name" value="CTDL_fold"/>
</dbReference>
<protein>
    <submittedName>
        <fullName evidence="2">Sulfatase-modifying factor protein</fullName>
    </submittedName>
</protein>
<dbReference type="PANTHER" id="PTHR23150">
    <property type="entry name" value="SULFATASE MODIFYING FACTOR 1, 2"/>
    <property type="match status" value="1"/>
</dbReference>
<dbReference type="InterPro" id="IPR051043">
    <property type="entry name" value="Sulfatase_Mod_Factor_Kinase"/>
</dbReference>
<name>A0A0M0JUX7_9EUKA</name>
<dbReference type="GO" id="GO:0120147">
    <property type="term" value="F:formylglycine-generating oxidase activity"/>
    <property type="evidence" value="ECO:0007669"/>
    <property type="project" value="TreeGrafter"/>
</dbReference>
<dbReference type="Pfam" id="PF03781">
    <property type="entry name" value="FGE-sulfatase"/>
    <property type="match status" value="1"/>
</dbReference>
<evidence type="ECO:0000313" key="3">
    <source>
        <dbReference type="Proteomes" id="UP000037460"/>
    </source>
</evidence>
<sequence>MLQWRADCRASIRYNGSLFEYAGLRWVQTSFMQPQAHVFDRFLYNDTTHTYTIDRFLADLQSRYGGIDSVLLWPTYPNIGMDDRNQFDMIASLPGGLAKLRQLIDQLHERGVRVLWPLKPWDLGTRRSPDASRQTDSGHTTQMAALLDATGADGINGDTFNWVSEDYFTQSVARGRPIAIEPEGGGNAFGQKAELKGVHDGYVASDRALHDWLNYQTMSWGYWSYPPMPMVDRWKWFDTRHMTHVCDRWRRHRNVNLQAAWINGVGYETWENVWGLWNGISQRDGEAIRRLRTVMTFLGGGADGSSYLASPQFVPFVPAAMRPTEVPASYFPHPDPTLAARGDGFYSLINLGAEAAGDVLAVPFAPPEGSQAMNMDEDMVMVNAPRATATRFFDLFGGTELVPSSIHPVPAEVEGEGEGGGPTDLRVAVLQLRIERGGFGGVLVTSNSRGLIIEGDQIEDGVDVQFPWEAHPQRQHDAVLSVAGFHIDRYPVTCAQFATFLIEHRYIPRDATRFLLNWARSPSPGLREDLYTMPAGYEKKPATYVSLADARAYCAAYGKRLPRAWEWSLAGGHGVDGRAYPWGSQAGTEGEHFPVEHRGFAMPGPDDVDAHPAGRSPHGVFDLIGNVWQMTDVFEDEHTRAVLTRGGCNYVPQAENGFSSTWYFPQAKSLNEHNKYYIMDDAYERSGTLGFRCVQDAAAEDGSTPLTCWEKPNGGRKCV</sequence>
<organism evidence="2 3">
    <name type="scientific">Chrysochromulina tobinii</name>
    <dbReference type="NCBI Taxonomy" id="1460289"/>
    <lineage>
        <taxon>Eukaryota</taxon>
        <taxon>Haptista</taxon>
        <taxon>Haptophyta</taxon>
        <taxon>Prymnesiophyceae</taxon>
        <taxon>Prymnesiales</taxon>
        <taxon>Chrysochromulinaceae</taxon>
        <taxon>Chrysochromulina</taxon>
    </lineage>
</organism>
<dbReference type="Gene3D" id="3.90.1580.10">
    <property type="entry name" value="paralog of FGE (formylglycine-generating enzyme)"/>
    <property type="match status" value="1"/>
</dbReference>
<feature type="domain" description="Sulfatase-modifying factor enzyme-like" evidence="1">
    <location>
        <begin position="478"/>
        <end position="694"/>
    </location>
</feature>
<reference evidence="3" key="1">
    <citation type="journal article" date="2015" name="PLoS Genet.">
        <title>Genome Sequence and Transcriptome Analyses of Chrysochromulina tobin: Metabolic Tools for Enhanced Algal Fitness in the Prominent Order Prymnesiales (Haptophyceae).</title>
        <authorList>
            <person name="Hovde B.T."/>
            <person name="Deodato C.R."/>
            <person name="Hunsperger H.M."/>
            <person name="Ryken S.A."/>
            <person name="Yost W."/>
            <person name="Jha R.K."/>
            <person name="Patterson J."/>
            <person name="Monnat R.J. Jr."/>
            <person name="Barlow S.B."/>
            <person name="Starkenburg S.R."/>
            <person name="Cattolico R.A."/>
        </authorList>
    </citation>
    <scope>NUCLEOTIDE SEQUENCE</scope>
    <source>
        <strain evidence="3">CCMP291</strain>
    </source>
</reference>
<evidence type="ECO:0000313" key="2">
    <source>
        <dbReference type="EMBL" id="KOO30339.1"/>
    </source>
</evidence>